<evidence type="ECO:0000313" key="4">
    <source>
        <dbReference type="EMBL" id="HGT40418.1"/>
    </source>
</evidence>
<dbReference type="Gene3D" id="3.20.20.370">
    <property type="entry name" value="Glycoside hydrolase/deacetylase"/>
    <property type="match status" value="1"/>
</dbReference>
<dbReference type="SUPFAM" id="SSF88713">
    <property type="entry name" value="Glycoside hydrolase/deacetylase"/>
    <property type="match status" value="1"/>
</dbReference>
<feature type="domain" description="NodB homology" evidence="3">
    <location>
        <begin position="34"/>
        <end position="217"/>
    </location>
</feature>
<dbReference type="EMBL" id="DSVQ01000016">
    <property type="protein sequence ID" value="HGT40418.1"/>
    <property type="molecule type" value="Genomic_DNA"/>
</dbReference>
<accession>A0A7C4LNX1</accession>
<proteinExistence type="predicted"/>
<dbReference type="InterPro" id="IPR002509">
    <property type="entry name" value="NODB_dom"/>
</dbReference>
<evidence type="ECO:0000256" key="1">
    <source>
        <dbReference type="ARBA" id="ARBA00022723"/>
    </source>
</evidence>
<dbReference type="GO" id="GO:0005975">
    <property type="term" value="P:carbohydrate metabolic process"/>
    <property type="evidence" value="ECO:0007669"/>
    <property type="project" value="InterPro"/>
</dbReference>
<dbReference type="GO" id="GO:0016810">
    <property type="term" value="F:hydrolase activity, acting on carbon-nitrogen (but not peptide) bonds"/>
    <property type="evidence" value="ECO:0007669"/>
    <property type="project" value="InterPro"/>
</dbReference>
<dbReference type="InterPro" id="IPR050248">
    <property type="entry name" value="Polysacc_deacetylase_ArnD"/>
</dbReference>
<organism evidence="4">
    <name type="scientific">Schlesneria paludicola</name>
    <dbReference type="NCBI Taxonomy" id="360056"/>
    <lineage>
        <taxon>Bacteria</taxon>
        <taxon>Pseudomonadati</taxon>
        <taxon>Planctomycetota</taxon>
        <taxon>Planctomycetia</taxon>
        <taxon>Planctomycetales</taxon>
        <taxon>Planctomycetaceae</taxon>
        <taxon>Schlesneria</taxon>
    </lineage>
</organism>
<comment type="caution">
    <text evidence="4">The sequence shown here is derived from an EMBL/GenBank/DDBJ whole genome shotgun (WGS) entry which is preliminary data.</text>
</comment>
<evidence type="ECO:0000256" key="2">
    <source>
        <dbReference type="ARBA" id="ARBA00022801"/>
    </source>
</evidence>
<reference evidence="4" key="1">
    <citation type="journal article" date="2020" name="mSystems">
        <title>Genome- and Community-Level Interaction Insights into Carbon Utilization and Element Cycling Functions of Hydrothermarchaeota in Hydrothermal Sediment.</title>
        <authorList>
            <person name="Zhou Z."/>
            <person name="Liu Y."/>
            <person name="Xu W."/>
            <person name="Pan J."/>
            <person name="Luo Z.H."/>
            <person name="Li M."/>
        </authorList>
    </citation>
    <scope>NUCLEOTIDE SEQUENCE [LARGE SCALE GENOMIC DNA]</scope>
    <source>
        <strain evidence="4">SpSt-508</strain>
    </source>
</reference>
<dbReference type="GO" id="GO:0016020">
    <property type="term" value="C:membrane"/>
    <property type="evidence" value="ECO:0007669"/>
    <property type="project" value="TreeGrafter"/>
</dbReference>
<dbReference type="PROSITE" id="PS51677">
    <property type="entry name" value="NODB"/>
    <property type="match status" value="1"/>
</dbReference>
<keyword evidence="1" id="KW-0479">Metal-binding</keyword>
<name>A0A7C4LNX1_9PLAN</name>
<evidence type="ECO:0000259" key="3">
    <source>
        <dbReference type="PROSITE" id="PS51677"/>
    </source>
</evidence>
<keyword evidence="2" id="KW-0378">Hydrolase</keyword>
<sequence length="278" mass="30865">MNLLRQTAKALLTAVLPADRWLVRGPRAACRDGSVFALTFDDGPHPEWTPRVLDELRRWGQTATFFVIGREVERYPRLIQQMVDAGHCVGNHTFTHSEPKATSAEQFLEEVTHTQHLLQAWTGAAPRAMRPPKGELTWPKLRGLWRRDLTVVLWSVDPRDYRMRSAAEAERFCDRYRPRQGDIVLLHDNGPAAVSLLAAWGRGGLFNRWKSVGIDDWLPRSMSAAGPRLPTAVAAAAAEGDQFSEDVLFRRGSRASVVPPGGSVAVAGHRAGSPHVND</sequence>
<dbReference type="AlphaFoldDB" id="A0A7C4LNX1"/>
<dbReference type="GO" id="GO:0046872">
    <property type="term" value="F:metal ion binding"/>
    <property type="evidence" value="ECO:0007669"/>
    <property type="project" value="UniProtKB-KW"/>
</dbReference>
<dbReference type="CDD" id="cd10959">
    <property type="entry name" value="CE4_NodB_like_3"/>
    <property type="match status" value="1"/>
</dbReference>
<gene>
    <name evidence="4" type="ORF">ENS64_14325</name>
</gene>
<dbReference type="InterPro" id="IPR011330">
    <property type="entry name" value="Glyco_hydro/deAcase_b/a-brl"/>
</dbReference>
<dbReference type="Pfam" id="PF01522">
    <property type="entry name" value="Polysacc_deac_1"/>
    <property type="match status" value="1"/>
</dbReference>
<dbReference type="PANTHER" id="PTHR10587:SF133">
    <property type="entry name" value="CHITIN DEACETYLASE 1-RELATED"/>
    <property type="match status" value="1"/>
</dbReference>
<protein>
    <submittedName>
        <fullName evidence="4">Polysaccharide deacetylase family protein</fullName>
    </submittedName>
</protein>
<dbReference type="PANTHER" id="PTHR10587">
    <property type="entry name" value="GLYCOSYL TRANSFERASE-RELATED"/>
    <property type="match status" value="1"/>
</dbReference>